<evidence type="ECO:0000256" key="4">
    <source>
        <dbReference type="RuleBase" id="RU361161"/>
    </source>
</evidence>
<dbReference type="Pfam" id="PF00933">
    <property type="entry name" value="Glyco_hydro_3"/>
    <property type="match status" value="1"/>
</dbReference>
<protein>
    <submittedName>
        <fullName evidence="6">Beta-glucosidase</fullName>
    </submittedName>
</protein>
<dbReference type="Gene3D" id="3.40.50.1700">
    <property type="entry name" value="Glycoside hydrolase family 3 C-terminal domain"/>
    <property type="match status" value="1"/>
</dbReference>
<dbReference type="InterPro" id="IPR002772">
    <property type="entry name" value="Glyco_hydro_3_C"/>
</dbReference>
<evidence type="ECO:0000313" key="7">
    <source>
        <dbReference type="Proteomes" id="UP000198942"/>
    </source>
</evidence>
<accession>A0A1H8B714</accession>
<dbReference type="Proteomes" id="UP000198942">
    <property type="component" value="Unassembled WGS sequence"/>
</dbReference>
<feature type="domain" description="Fibronectin type III-like" evidence="5">
    <location>
        <begin position="647"/>
        <end position="717"/>
    </location>
</feature>
<dbReference type="SMART" id="SM01217">
    <property type="entry name" value="Fn3_like"/>
    <property type="match status" value="1"/>
</dbReference>
<dbReference type="STRING" id="551995.SAMN05192574_101809"/>
<dbReference type="Pfam" id="PF01915">
    <property type="entry name" value="Glyco_hydro_3_C"/>
    <property type="match status" value="1"/>
</dbReference>
<evidence type="ECO:0000256" key="1">
    <source>
        <dbReference type="ARBA" id="ARBA00005336"/>
    </source>
</evidence>
<dbReference type="InterPro" id="IPR036962">
    <property type="entry name" value="Glyco_hydro_3_N_sf"/>
</dbReference>
<dbReference type="InterPro" id="IPR017853">
    <property type="entry name" value="GH"/>
</dbReference>
<name>A0A1H8B714_9SPHI</name>
<reference evidence="7" key="1">
    <citation type="submission" date="2016-10" db="EMBL/GenBank/DDBJ databases">
        <authorList>
            <person name="Varghese N."/>
            <person name="Submissions S."/>
        </authorList>
    </citation>
    <scope>NUCLEOTIDE SEQUENCE [LARGE SCALE GENOMIC DNA]</scope>
    <source>
        <strain evidence="7">Gh-48</strain>
    </source>
</reference>
<dbReference type="InterPro" id="IPR001764">
    <property type="entry name" value="Glyco_hydro_3_N"/>
</dbReference>
<dbReference type="PANTHER" id="PTHR42715:SF10">
    <property type="entry name" value="BETA-GLUCOSIDASE"/>
    <property type="match status" value="1"/>
</dbReference>
<dbReference type="InterPro" id="IPR013783">
    <property type="entry name" value="Ig-like_fold"/>
</dbReference>
<keyword evidence="7" id="KW-1185">Reference proteome</keyword>
<dbReference type="PRINTS" id="PR00133">
    <property type="entry name" value="GLHYDRLASE3"/>
</dbReference>
<dbReference type="Gene3D" id="2.60.40.10">
    <property type="entry name" value="Immunoglobulins"/>
    <property type="match status" value="1"/>
</dbReference>
<keyword evidence="2 4" id="KW-0378">Hydrolase</keyword>
<dbReference type="AlphaFoldDB" id="A0A1H8B714"/>
<comment type="similarity">
    <text evidence="1 4">Belongs to the glycosyl hydrolase 3 family.</text>
</comment>
<dbReference type="InterPro" id="IPR019800">
    <property type="entry name" value="Glyco_hydro_3_AS"/>
</dbReference>
<evidence type="ECO:0000256" key="2">
    <source>
        <dbReference type="ARBA" id="ARBA00022801"/>
    </source>
</evidence>
<dbReference type="SUPFAM" id="SSF52279">
    <property type="entry name" value="Beta-D-glucan exohydrolase, C-terminal domain"/>
    <property type="match status" value="1"/>
</dbReference>
<dbReference type="FunFam" id="2.60.40.10:FF:000495">
    <property type="entry name" value="Periplasmic beta-glucosidase"/>
    <property type="match status" value="1"/>
</dbReference>
<dbReference type="GO" id="GO:0005975">
    <property type="term" value="P:carbohydrate metabolic process"/>
    <property type="evidence" value="ECO:0007669"/>
    <property type="project" value="InterPro"/>
</dbReference>
<organism evidence="6 7">
    <name type="scientific">Mucilaginibacter gossypiicola</name>
    <dbReference type="NCBI Taxonomy" id="551995"/>
    <lineage>
        <taxon>Bacteria</taxon>
        <taxon>Pseudomonadati</taxon>
        <taxon>Bacteroidota</taxon>
        <taxon>Sphingobacteriia</taxon>
        <taxon>Sphingobacteriales</taxon>
        <taxon>Sphingobacteriaceae</taxon>
        <taxon>Mucilaginibacter</taxon>
    </lineage>
</organism>
<dbReference type="InterPro" id="IPR036881">
    <property type="entry name" value="Glyco_hydro_3_C_sf"/>
</dbReference>
<dbReference type="PANTHER" id="PTHR42715">
    <property type="entry name" value="BETA-GLUCOSIDASE"/>
    <property type="match status" value="1"/>
</dbReference>
<gene>
    <name evidence="6" type="ORF">SAMN05192574_101809</name>
</gene>
<dbReference type="GO" id="GO:0008422">
    <property type="term" value="F:beta-glucosidase activity"/>
    <property type="evidence" value="ECO:0007669"/>
    <property type="project" value="UniProtKB-ARBA"/>
</dbReference>
<keyword evidence="4" id="KW-0326">Glycosidase</keyword>
<dbReference type="EMBL" id="FOCL01000001">
    <property type="protein sequence ID" value="SEM78652.1"/>
    <property type="molecule type" value="Genomic_DNA"/>
</dbReference>
<evidence type="ECO:0000256" key="3">
    <source>
        <dbReference type="ARBA" id="ARBA00023277"/>
    </source>
</evidence>
<dbReference type="Gene3D" id="3.20.20.300">
    <property type="entry name" value="Glycoside hydrolase, family 3, N-terminal domain"/>
    <property type="match status" value="1"/>
</dbReference>
<dbReference type="InterPro" id="IPR026891">
    <property type="entry name" value="Fn3-like"/>
</dbReference>
<evidence type="ECO:0000313" key="6">
    <source>
        <dbReference type="EMBL" id="SEM78652.1"/>
    </source>
</evidence>
<proteinExistence type="inferred from homology"/>
<keyword evidence="3" id="KW-0119">Carbohydrate metabolism</keyword>
<dbReference type="SUPFAM" id="SSF51445">
    <property type="entry name" value="(Trans)glycosidases"/>
    <property type="match status" value="1"/>
</dbReference>
<evidence type="ECO:0000259" key="5">
    <source>
        <dbReference type="SMART" id="SM01217"/>
    </source>
</evidence>
<dbReference type="PROSITE" id="PS00775">
    <property type="entry name" value="GLYCOSYL_HYDROL_F3"/>
    <property type="match status" value="1"/>
</dbReference>
<sequence>MLKSNSKEIIFMKYTIACIIAFFLFGEVSAQSKSEAALKAKINSIISKMTLEEKIAMLHGNALFSSAGVPRLGIPELTCDDGPLGVREEIKRFDWASANWTTDSATFLPNGSAIAATWNPLMANKYGVVIGEEANARKKIIMLAPAFNICRMPLCGRTYEYYSEDPYLNSQLAIQSVKGIQSQHVAACIKHFAANNQELNRDSVNALVDERALCEIYFPAFKAAIQQGNAYTIMSAYNKLNGYWCSENDFLLNKILKNEWGFKGVVMSDWAGTHHTVAAANNGLDIEMGSSGPYDQWYFAKPLLEAVKAGQVSVKTIDDKVSRILWLMYHTSMSANHPKGSIATPEHAKAAYEIASESIVLLKNDSHLLPLKTSAIKSIAVIGDNAIRTFALGGYGAGVKAKYEVTALAGIKSRFCKTTNIGFAQGYRANYMASKTDEQNRGYDKPDQNLIDEAVALAKTSDVAILCVGSNREYESEGHDRKTLELPFGEQALVDAVSAVNPNTIIVIMAGAPYDLGEIKKTNHTIVWSWFNGSEAGNALADVLKGVINPSGKLPFTFPVSLNDSPAFNLDTYPGKGLTADYKEGILVGYRWYDTKKIEPQFPFGYGLSYTDFSISKLSTDKSSYKKDETIHARFIIKNTGDKSGAEVVQLYVNAPVCSVLRPEKELKAFEKIFLKPGESKNVEMQVKVAGLAFYDESKKGWNVEAGDYILELGNSSRNIIHTTKIVVK</sequence>
<dbReference type="Pfam" id="PF14310">
    <property type="entry name" value="Fn3-like"/>
    <property type="match status" value="1"/>
</dbReference>
<dbReference type="InterPro" id="IPR050288">
    <property type="entry name" value="Cellulose_deg_GH3"/>
</dbReference>